<evidence type="ECO:0000256" key="7">
    <source>
        <dbReference type="HAMAP-Rule" id="MF_02065"/>
    </source>
</evidence>
<gene>
    <name evidence="7" type="primary">mltG</name>
    <name evidence="8" type="ORF">A2126_02355</name>
</gene>
<name>A0A1G1W8I5_9BACT</name>
<evidence type="ECO:0000256" key="1">
    <source>
        <dbReference type="ARBA" id="ARBA00022475"/>
    </source>
</evidence>
<dbReference type="GO" id="GO:0008932">
    <property type="term" value="F:lytic endotransglycosylase activity"/>
    <property type="evidence" value="ECO:0007669"/>
    <property type="project" value="UniProtKB-UniRule"/>
</dbReference>
<comment type="similarity">
    <text evidence="7">Belongs to the transglycosylase MltG family.</text>
</comment>
<dbReference type="GO" id="GO:0005886">
    <property type="term" value="C:plasma membrane"/>
    <property type="evidence" value="ECO:0007669"/>
    <property type="project" value="UniProtKB-UniRule"/>
</dbReference>
<dbReference type="EMBL" id="MHCO01000030">
    <property type="protein sequence ID" value="OGY23667.1"/>
    <property type="molecule type" value="Genomic_DNA"/>
</dbReference>
<evidence type="ECO:0000256" key="4">
    <source>
        <dbReference type="ARBA" id="ARBA00023136"/>
    </source>
</evidence>
<evidence type="ECO:0000256" key="3">
    <source>
        <dbReference type="ARBA" id="ARBA00022989"/>
    </source>
</evidence>
<keyword evidence="2 7" id="KW-0812">Transmembrane</keyword>
<protein>
    <recommendedName>
        <fullName evidence="7">Endolytic murein transglycosylase</fullName>
        <ecNumber evidence="7">4.2.2.29</ecNumber>
    </recommendedName>
    <alternativeName>
        <fullName evidence="7">Peptidoglycan lytic transglycosylase</fullName>
    </alternativeName>
    <alternativeName>
        <fullName evidence="7">Peptidoglycan polymerization terminase</fullName>
    </alternativeName>
</protein>
<dbReference type="InterPro" id="IPR003770">
    <property type="entry name" value="MLTG-like"/>
</dbReference>
<evidence type="ECO:0000256" key="6">
    <source>
        <dbReference type="ARBA" id="ARBA00023316"/>
    </source>
</evidence>
<dbReference type="GO" id="GO:0009252">
    <property type="term" value="P:peptidoglycan biosynthetic process"/>
    <property type="evidence" value="ECO:0007669"/>
    <property type="project" value="UniProtKB-UniRule"/>
</dbReference>
<keyword evidence="4 7" id="KW-0472">Membrane</keyword>
<feature type="site" description="Important for catalytic activity" evidence="7">
    <location>
        <position position="212"/>
    </location>
</feature>
<evidence type="ECO:0000313" key="8">
    <source>
        <dbReference type="EMBL" id="OGY23667.1"/>
    </source>
</evidence>
<keyword evidence="6 7" id="KW-0961">Cell wall biogenesis/degradation</keyword>
<sequence length="334" mass="38235">MRSSWIVKQPFGPWFKFFLSLFIILVALLGTVTTWINWALQAPSEEGKEKTFVIKEGESVPSFASRLQEEKIIKNALVFRIQLKFSGLDRKIQAGSFRLATNKQASEIAQTLTTGRLDKWVTFIEGLRKEEVAEKLAKNFDIDKEKFLAAAPEGYLFPDKYLISVKANEEQILAIFKNNFEKRYTKDMEEKAATQGLSIKEVITAASILERESMGKGENERAIIAGILLKRWREKWNLAADATIQYALGYSEEEKSWWRNLTEEDLNIDSSYNTRKKTGLPPGPICSPGLSSIQAVINPLETEYYFYIHDKDGNPYYARTFAEHQANIQKYLSD</sequence>
<dbReference type="AlphaFoldDB" id="A0A1G1W8I5"/>
<comment type="caution">
    <text evidence="8">The sequence shown here is derived from an EMBL/GenBank/DDBJ whole genome shotgun (WGS) entry which is preliminary data.</text>
</comment>
<proteinExistence type="inferred from homology"/>
<keyword evidence="3 7" id="KW-1133">Transmembrane helix</keyword>
<comment type="function">
    <text evidence="7">Functions as a peptidoglycan terminase that cleaves nascent peptidoglycan strands endolytically to terminate their elongation.</text>
</comment>
<evidence type="ECO:0000256" key="5">
    <source>
        <dbReference type="ARBA" id="ARBA00023239"/>
    </source>
</evidence>
<dbReference type="NCBIfam" id="TIGR00247">
    <property type="entry name" value="endolytic transglycosylase MltG"/>
    <property type="match status" value="1"/>
</dbReference>
<dbReference type="Gene3D" id="3.30.1490.480">
    <property type="entry name" value="Endolytic murein transglycosylase"/>
    <property type="match status" value="1"/>
</dbReference>
<keyword evidence="1 7" id="KW-1003">Cell membrane</keyword>
<accession>A0A1G1W8I5</accession>
<dbReference type="GO" id="GO:0071555">
    <property type="term" value="P:cell wall organization"/>
    <property type="evidence" value="ECO:0007669"/>
    <property type="project" value="UniProtKB-KW"/>
</dbReference>
<dbReference type="Proteomes" id="UP000178493">
    <property type="component" value="Unassembled WGS sequence"/>
</dbReference>
<dbReference type="Pfam" id="PF02618">
    <property type="entry name" value="YceG"/>
    <property type="match status" value="1"/>
</dbReference>
<evidence type="ECO:0000313" key="9">
    <source>
        <dbReference type="Proteomes" id="UP000178493"/>
    </source>
</evidence>
<dbReference type="PANTHER" id="PTHR30518">
    <property type="entry name" value="ENDOLYTIC MUREIN TRANSGLYCOSYLASE"/>
    <property type="match status" value="1"/>
</dbReference>
<keyword evidence="5 7" id="KW-0456">Lyase</keyword>
<evidence type="ECO:0000256" key="2">
    <source>
        <dbReference type="ARBA" id="ARBA00022692"/>
    </source>
</evidence>
<dbReference type="HAMAP" id="MF_02065">
    <property type="entry name" value="MltG"/>
    <property type="match status" value="1"/>
</dbReference>
<organism evidence="8 9">
    <name type="scientific">Candidatus Woykebacteria bacterium GWB1_45_5</name>
    <dbReference type="NCBI Taxonomy" id="1802592"/>
    <lineage>
        <taxon>Bacteria</taxon>
        <taxon>Candidatus Woykeibacteriota</taxon>
    </lineage>
</organism>
<dbReference type="EC" id="4.2.2.29" evidence="7"/>
<comment type="catalytic activity">
    <reaction evidence="7">
        <text>a peptidoglycan chain = a peptidoglycan chain with N-acetyl-1,6-anhydromuramyl-[peptide] at the reducing end + a peptidoglycan chain with N-acetylglucosamine at the non-reducing end.</text>
        <dbReference type="EC" id="4.2.2.29"/>
    </reaction>
</comment>
<dbReference type="PANTHER" id="PTHR30518:SF2">
    <property type="entry name" value="ENDOLYTIC MUREIN TRANSGLYCOSYLASE"/>
    <property type="match status" value="1"/>
</dbReference>
<reference evidence="8 9" key="1">
    <citation type="journal article" date="2016" name="Nat. Commun.">
        <title>Thousands of microbial genomes shed light on interconnected biogeochemical processes in an aquifer system.</title>
        <authorList>
            <person name="Anantharaman K."/>
            <person name="Brown C.T."/>
            <person name="Hug L.A."/>
            <person name="Sharon I."/>
            <person name="Castelle C.J."/>
            <person name="Probst A.J."/>
            <person name="Thomas B.C."/>
            <person name="Singh A."/>
            <person name="Wilkins M.J."/>
            <person name="Karaoz U."/>
            <person name="Brodie E.L."/>
            <person name="Williams K.H."/>
            <person name="Hubbard S.S."/>
            <person name="Banfield J.F."/>
        </authorList>
    </citation>
    <scope>NUCLEOTIDE SEQUENCE [LARGE SCALE GENOMIC DNA]</scope>
</reference>